<name>A0A4Y2EFT2_ARAVE</name>
<dbReference type="EMBL" id="BGPR01000591">
    <property type="protein sequence ID" value="GBM27647.1"/>
    <property type="molecule type" value="Genomic_DNA"/>
</dbReference>
<dbReference type="Proteomes" id="UP000499080">
    <property type="component" value="Unassembled WGS sequence"/>
</dbReference>
<keyword evidence="2" id="KW-1185">Reference proteome</keyword>
<proteinExistence type="predicted"/>
<protein>
    <submittedName>
        <fullName evidence="1">Uncharacterized protein</fullName>
    </submittedName>
</protein>
<evidence type="ECO:0000313" key="1">
    <source>
        <dbReference type="EMBL" id="GBM27647.1"/>
    </source>
</evidence>
<organism evidence="1 2">
    <name type="scientific">Araneus ventricosus</name>
    <name type="common">Orbweaver spider</name>
    <name type="synonym">Epeira ventricosa</name>
    <dbReference type="NCBI Taxonomy" id="182803"/>
    <lineage>
        <taxon>Eukaryota</taxon>
        <taxon>Metazoa</taxon>
        <taxon>Ecdysozoa</taxon>
        <taxon>Arthropoda</taxon>
        <taxon>Chelicerata</taxon>
        <taxon>Arachnida</taxon>
        <taxon>Araneae</taxon>
        <taxon>Araneomorphae</taxon>
        <taxon>Entelegynae</taxon>
        <taxon>Araneoidea</taxon>
        <taxon>Araneidae</taxon>
        <taxon>Araneus</taxon>
    </lineage>
</organism>
<accession>A0A4Y2EFT2</accession>
<comment type="caution">
    <text evidence="1">The sequence shown here is derived from an EMBL/GenBank/DDBJ whole genome shotgun (WGS) entry which is preliminary data.</text>
</comment>
<reference evidence="1 2" key="1">
    <citation type="journal article" date="2019" name="Sci. Rep.">
        <title>Orb-weaving spider Araneus ventricosus genome elucidates the spidroin gene catalogue.</title>
        <authorList>
            <person name="Kono N."/>
            <person name="Nakamura H."/>
            <person name="Ohtoshi R."/>
            <person name="Moran D.A.P."/>
            <person name="Shinohara A."/>
            <person name="Yoshida Y."/>
            <person name="Fujiwara M."/>
            <person name="Mori M."/>
            <person name="Tomita M."/>
            <person name="Arakawa K."/>
        </authorList>
    </citation>
    <scope>NUCLEOTIDE SEQUENCE [LARGE SCALE GENOMIC DNA]</scope>
</reference>
<evidence type="ECO:0000313" key="2">
    <source>
        <dbReference type="Proteomes" id="UP000499080"/>
    </source>
</evidence>
<gene>
    <name evidence="1" type="ORF">AVEN_49952_1</name>
</gene>
<dbReference type="AlphaFoldDB" id="A0A4Y2EFT2"/>
<sequence length="119" mass="13409">MNSLCSFNDILIACDNNVKRRNNCKVELMGLKEEIISNRKVITVIRASQGNEITKIWADGLSSVMDAFDPHTLFNLFQTSSPFSHKIKISWFDGTNPMPAIGVRKKPMLSLRKPSQKAL</sequence>